<proteinExistence type="predicted"/>
<dbReference type="Pfam" id="PF00753">
    <property type="entry name" value="Lactamase_B"/>
    <property type="match status" value="1"/>
</dbReference>
<protein>
    <submittedName>
        <fullName evidence="2">Putative metallo-hydrolase YflN</fullName>
        <ecNumber evidence="2">3.-.-.-</ecNumber>
    </submittedName>
</protein>
<dbReference type="GO" id="GO:0016787">
    <property type="term" value="F:hydrolase activity"/>
    <property type="evidence" value="ECO:0007669"/>
    <property type="project" value="UniProtKB-KW"/>
</dbReference>
<dbReference type="InterPro" id="IPR036866">
    <property type="entry name" value="RibonucZ/Hydroxyglut_hydro"/>
</dbReference>
<gene>
    <name evidence="2" type="primary">yflN</name>
    <name evidence="2" type="ORF">CLORY_28450</name>
</gene>
<organism evidence="2 3">
    <name type="scientific">Clostridium oryzae</name>
    <dbReference type="NCBI Taxonomy" id="1450648"/>
    <lineage>
        <taxon>Bacteria</taxon>
        <taxon>Bacillati</taxon>
        <taxon>Bacillota</taxon>
        <taxon>Clostridia</taxon>
        <taxon>Eubacteriales</taxon>
        <taxon>Clostridiaceae</taxon>
        <taxon>Clostridium</taxon>
    </lineage>
</organism>
<evidence type="ECO:0000313" key="2">
    <source>
        <dbReference type="EMBL" id="OPJ60393.1"/>
    </source>
</evidence>
<comment type="caution">
    <text evidence="2">The sequence shown here is derived from an EMBL/GenBank/DDBJ whole genome shotgun (WGS) entry which is preliminary data.</text>
</comment>
<feature type="domain" description="Metallo-beta-lactamase" evidence="1">
    <location>
        <begin position="30"/>
        <end position="241"/>
    </location>
</feature>
<evidence type="ECO:0000259" key="1">
    <source>
        <dbReference type="SMART" id="SM00849"/>
    </source>
</evidence>
<dbReference type="RefSeq" id="WP_079425601.1">
    <property type="nucleotide sequence ID" value="NZ_MZGV01000032.1"/>
</dbReference>
<dbReference type="Proteomes" id="UP000190080">
    <property type="component" value="Unassembled WGS sequence"/>
</dbReference>
<dbReference type="OrthoDB" id="9802248at2"/>
<dbReference type="AlphaFoldDB" id="A0A1V4IKG0"/>
<reference evidence="2 3" key="1">
    <citation type="submission" date="2017-03" db="EMBL/GenBank/DDBJ databases">
        <title>Genome sequence of Clostridium oryzae DSM 28571.</title>
        <authorList>
            <person name="Poehlein A."/>
            <person name="Daniel R."/>
        </authorList>
    </citation>
    <scope>NUCLEOTIDE SEQUENCE [LARGE SCALE GENOMIC DNA]</scope>
    <source>
        <strain evidence="2 3">DSM 28571</strain>
    </source>
</reference>
<dbReference type="EMBL" id="MZGV01000032">
    <property type="protein sequence ID" value="OPJ60393.1"/>
    <property type="molecule type" value="Genomic_DNA"/>
</dbReference>
<dbReference type="CDD" id="cd07721">
    <property type="entry name" value="yflN-like_MBL-fold"/>
    <property type="match status" value="1"/>
</dbReference>
<dbReference type="EC" id="3.-.-.-" evidence="2"/>
<dbReference type="PANTHER" id="PTHR42951:SF17">
    <property type="entry name" value="METALLO-BETA-LACTAMASE DOMAIN-CONTAINING PROTEIN"/>
    <property type="match status" value="1"/>
</dbReference>
<keyword evidence="2" id="KW-0378">Hydrolase</keyword>
<dbReference type="PANTHER" id="PTHR42951">
    <property type="entry name" value="METALLO-BETA-LACTAMASE DOMAIN-CONTAINING"/>
    <property type="match status" value="1"/>
</dbReference>
<dbReference type="SUPFAM" id="SSF56281">
    <property type="entry name" value="Metallo-hydrolase/oxidoreductase"/>
    <property type="match status" value="1"/>
</dbReference>
<keyword evidence="3" id="KW-1185">Reference proteome</keyword>
<accession>A0A1V4IKG0</accession>
<dbReference type="STRING" id="1450648.CLORY_28450"/>
<dbReference type="SMART" id="SM00849">
    <property type="entry name" value="Lactamase_B"/>
    <property type="match status" value="1"/>
</dbReference>
<sequence length="275" mass="30478">MGNKLVEKISSMTTTSKEVGTDILVMNFTIVNACIVGNTNNSNGWVLIDTGLENSADYILECAEKRFGKESKPKAIILTHGHFDHVGSVIKLSKLWNVPVYIHRLEMPYVTGKKDYPLADPSVGGGAVAKMSESFPHTSIDIGEYVVPLPTDGSVPEMIDWQWIHTPGHTEGHVSLFRERDRILLAGDALCTVKQESLVSVATQKEQISGPPKYLTTDWKAAEDSIKHLKELNPSIIVPSHGQPIQGEEVKRDLEMLVNNFDEIAKPEQGKFVYR</sequence>
<name>A0A1V4IKG0_9CLOT</name>
<dbReference type="Gene3D" id="3.60.15.10">
    <property type="entry name" value="Ribonuclease Z/Hydroxyacylglutathione hydrolase-like"/>
    <property type="match status" value="1"/>
</dbReference>
<evidence type="ECO:0000313" key="3">
    <source>
        <dbReference type="Proteomes" id="UP000190080"/>
    </source>
</evidence>
<dbReference type="InterPro" id="IPR001279">
    <property type="entry name" value="Metallo-B-lactamas"/>
</dbReference>
<dbReference type="InterPro" id="IPR050855">
    <property type="entry name" value="NDM-1-like"/>
</dbReference>